<feature type="transmembrane region" description="Helical" evidence="1">
    <location>
        <begin position="211"/>
        <end position="228"/>
    </location>
</feature>
<keyword evidence="1" id="KW-1133">Transmembrane helix</keyword>
<feature type="transmembrane region" description="Helical" evidence="1">
    <location>
        <begin position="240"/>
        <end position="261"/>
    </location>
</feature>
<reference evidence="2 3" key="1">
    <citation type="submission" date="2018-08" db="EMBL/GenBank/DDBJ databases">
        <title>Aphanomyces genome sequencing and annotation.</title>
        <authorList>
            <person name="Minardi D."/>
            <person name="Oidtmann B."/>
            <person name="Van Der Giezen M."/>
            <person name="Studholme D.J."/>
        </authorList>
    </citation>
    <scope>NUCLEOTIDE SEQUENCE [LARGE SCALE GENOMIC DNA]</scope>
    <source>
        <strain evidence="2 3">NJM0002</strain>
    </source>
</reference>
<keyword evidence="1" id="KW-0472">Membrane</keyword>
<dbReference type="EMBL" id="QUSY01000261">
    <property type="protein sequence ID" value="RHY30931.1"/>
    <property type="molecule type" value="Genomic_DNA"/>
</dbReference>
<sequence>MKYPVWDGCLPFLVWNGCRCNRSFLMLPRRDLHNDVEGLDVPIELLPRYVVVLALSAGMTLMTCTTVFKWDNVKRDAGHGTMFMVFLCWFFWSMTALLRTFVVFETGQVDTLGNASIRRISFLSEVFFNAISMWFMVASYEFQRRALHPRTPRSHHQCLTWYMLIIGGLSLTMLVALVVVDYTGNRLHNQRTGQLEPVSAHLLSKLSWGTWALRWLAIVYPALTAFWLNRRRDRLQVEGLPRALTLIVLSFFALNLPYLMIDTLVELDVLDMDTDMGLKIRGLSKTISYLSGVAISLVMGFSVRGFDKFYLPAPRPSSSCMPFGRRPTAAGGSQHSFFVMSNSSV</sequence>
<accession>A0A418AZ55</accession>
<organism evidence="2 3">
    <name type="scientific">Aphanomyces invadans</name>
    <dbReference type="NCBI Taxonomy" id="157072"/>
    <lineage>
        <taxon>Eukaryota</taxon>
        <taxon>Sar</taxon>
        <taxon>Stramenopiles</taxon>
        <taxon>Oomycota</taxon>
        <taxon>Saprolegniomycetes</taxon>
        <taxon>Saprolegniales</taxon>
        <taxon>Verrucalvaceae</taxon>
        <taxon>Aphanomyces</taxon>
    </lineage>
</organism>
<feature type="transmembrane region" description="Helical" evidence="1">
    <location>
        <begin position="286"/>
        <end position="306"/>
    </location>
</feature>
<feature type="transmembrane region" description="Helical" evidence="1">
    <location>
        <begin position="161"/>
        <end position="180"/>
    </location>
</feature>
<name>A0A418AZ55_9STRA</name>
<feature type="transmembrane region" description="Helical" evidence="1">
    <location>
        <begin position="82"/>
        <end position="102"/>
    </location>
</feature>
<evidence type="ECO:0000313" key="3">
    <source>
        <dbReference type="Proteomes" id="UP000285060"/>
    </source>
</evidence>
<gene>
    <name evidence="2" type="ORF">DYB32_003911</name>
</gene>
<evidence type="ECO:0008006" key="4">
    <source>
        <dbReference type="Google" id="ProtNLM"/>
    </source>
</evidence>
<keyword evidence="1" id="KW-0812">Transmembrane</keyword>
<dbReference type="Proteomes" id="UP000285060">
    <property type="component" value="Unassembled WGS sequence"/>
</dbReference>
<evidence type="ECO:0000313" key="2">
    <source>
        <dbReference type="EMBL" id="RHY30931.1"/>
    </source>
</evidence>
<feature type="transmembrane region" description="Helical" evidence="1">
    <location>
        <begin position="122"/>
        <end position="140"/>
    </location>
</feature>
<keyword evidence="3" id="KW-1185">Reference proteome</keyword>
<feature type="transmembrane region" description="Helical" evidence="1">
    <location>
        <begin position="49"/>
        <end position="70"/>
    </location>
</feature>
<comment type="caution">
    <text evidence="2">The sequence shown here is derived from an EMBL/GenBank/DDBJ whole genome shotgun (WGS) entry which is preliminary data.</text>
</comment>
<protein>
    <recommendedName>
        <fullName evidence="4">Intimal thickness related receptor IRP domain-containing protein</fullName>
    </recommendedName>
</protein>
<dbReference type="VEuPathDB" id="FungiDB:H310_01828"/>
<dbReference type="AlphaFoldDB" id="A0A418AZ55"/>
<evidence type="ECO:0000256" key="1">
    <source>
        <dbReference type="SAM" id="Phobius"/>
    </source>
</evidence>
<proteinExistence type="predicted"/>